<feature type="chain" id="PRO_5019226661" description="Xaa-Pro aminopeptidase" evidence="11">
    <location>
        <begin position="21"/>
        <end position="538"/>
    </location>
</feature>
<keyword evidence="7" id="KW-0378">Hydrolase</keyword>
<dbReference type="GO" id="GO:0030145">
    <property type="term" value="F:manganese ion binding"/>
    <property type="evidence" value="ECO:0007669"/>
    <property type="project" value="InterPro"/>
</dbReference>
<evidence type="ECO:0000256" key="5">
    <source>
        <dbReference type="ARBA" id="ARBA00022670"/>
    </source>
</evidence>
<evidence type="ECO:0000256" key="4">
    <source>
        <dbReference type="ARBA" id="ARBA00012574"/>
    </source>
</evidence>
<evidence type="ECO:0000256" key="1">
    <source>
        <dbReference type="ARBA" id="ARBA00001424"/>
    </source>
</evidence>
<dbReference type="Gene3D" id="3.90.230.10">
    <property type="entry name" value="Creatinase/methionine aminopeptidase superfamily"/>
    <property type="match status" value="1"/>
</dbReference>
<evidence type="ECO:0000256" key="3">
    <source>
        <dbReference type="ARBA" id="ARBA00008766"/>
    </source>
</evidence>
<keyword evidence="6 10" id="KW-0479">Metal-binding</keyword>
<dbReference type="InterPro" id="IPR029149">
    <property type="entry name" value="Creatin/AminoP/Spt16_N"/>
</dbReference>
<feature type="signal peptide" evidence="11">
    <location>
        <begin position="1"/>
        <end position="20"/>
    </location>
</feature>
<dbReference type="GO" id="GO:0070006">
    <property type="term" value="F:metalloaminopeptidase activity"/>
    <property type="evidence" value="ECO:0007669"/>
    <property type="project" value="InterPro"/>
</dbReference>
<dbReference type="InterPro" id="IPR000994">
    <property type="entry name" value="Pept_M24"/>
</dbReference>
<protein>
    <recommendedName>
        <fullName evidence="4">Xaa-Pro aminopeptidase</fullName>
        <ecNumber evidence="4">3.4.11.9</ecNumber>
    </recommendedName>
</protein>
<dbReference type="Pfam" id="PF00557">
    <property type="entry name" value="Peptidase_M24"/>
    <property type="match status" value="1"/>
</dbReference>
<keyword evidence="11" id="KW-0732">Signal</keyword>
<proteinExistence type="inferred from homology"/>
<dbReference type="GO" id="GO:0006508">
    <property type="term" value="P:proteolysis"/>
    <property type="evidence" value="ECO:0007669"/>
    <property type="project" value="UniProtKB-KW"/>
</dbReference>
<comment type="caution">
    <text evidence="13">The sequence shown here is derived from an EMBL/GenBank/DDBJ whole genome shotgun (WGS) entry which is preliminary data.</text>
</comment>
<evidence type="ECO:0000256" key="8">
    <source>
        <dbReference type="ARBA" id="ARBA00023049"/>
    </source>
</evidence>
<dbReference type="InterPro" id="IPR036005">
    <property type="entry name" value="Creatinase/aminopeptidase-like"/>
</dbReference>
<comment type="cofactor">
    <cofactor evidence="2">
        <name>Mn(2+)</name>
        <dbReference type="ChEBI" id="CHEBI:29035"/>
    </cofactor>
</comment>
<evidence type="ECO:0000256" key="9">
    <source>
        <dbReference type="ARBA" id="ARBA00023211"/>
    </source>
</evidence>
<dbReference type="AlphaFoldDB" id="A0A418R6C8"/>
<accession>A0A418R6C8</accession>
<evidence type="ECO:0000256" key="7">
    <source>
        <dbReference type="ARBA" id="ARBA00022801"/>
    </source>
</evidence>
<evidence type="ECO:0000256" key="10">
    <source>
        <dbReference type="RuleBase" id="RU000590"/>
    </source>
</evidence>
<sequence length="538" mass="58812">MRPLGAAVLLALGLTTAAQTVAPGPARPPDALSPAFHKQRRELLRQALPPRSVAVLFAAPVRNRANDVNYVYHQNPDFYYLTGYEEPEAVLVLFAEPQTLGGQPGVTEALFVQPRDPAREQWTGRRLGAEGARRELQIQFVADNRDFARAGIRWADFAQLAYLPLPTDVRDAPHDSADLYDLLATFRRQAILPPPPEPALAEARQVLLQYGATNEAQMLGYLRSAARQSPAVAQDAQIKQYLAATTSAQRQAAAQTFGRYDGGLVLDAALDQLRAVKTPEELVLLRRAVRISAVGQQEVMKAAHPGMGEREMQGLHEFVYRKYGAEFEGYPSIVGAGANGCILHYETNSKPQVGNELVLMDCGAEYRGYSADVTRTIPPSGRFSPAQRQIYELVLAAQEAGFAACRPGADFQSPGQAAQKVIAAGLRRLGIITRDEQMRRYFPHGTSHHLGLNVHDRGGAGPLVAGNVITVEPGIYIPENSPCDPKWWNIGVRIEDDVLITATGYENLSREAPRTVADIEALMARPSALEGFKLPELE</sequence>
<keyword evidence="5" id="KW-0645">Protease</keyword>
<comment type="catalytic activity">
    <reaction evidence="1">
        <text>Release of any N-terminal amino acid, including proline, that is linked to proline, even from a dipeptide or tripeptide.</text>
        <dbReference type="EC" id="3.4.11.9"/>
    </reaction>
</comment>
<dbReference type="Pfam" id="PF05195">
    <property type="entry name" value="AMP_N"/>
    <property type="match status" value="1"/>
</dbReference>
<evidence type="ECO:0000259" key="12">
    <source>
        <dbReference type="SMART" id="SM01011"/>
    </source>
</evidence>
<evidence type="ECO:0000256" key="2">
    <source>
        <dbReference type="ARBA" id="ARBA00001936"/>
    </source>
</evidence>
<dbReference type="SUPFAM" id="SSF53092">
    <property type="entry name" value="Creatinase/prolidase N-terminal domain"/>
    <property type="match status" value="1"/>
</dbReference>
<evidence type="ECO:0000313" key="14">
    <source>
        <dbReference type="Proteomes" id="UP000284250"/>
    </source>
</evidence>
<dbReference type="InterPro" id="IPR001131">
    <property type="entry name" value="Peptidase_M24B_aminopep-P_CS"/>
</dbReference>
<name>A0A418R6C8_9BACT</name>
<comment type="similarity">
    <text evidence="3 10">Belongs to the peptidase M24B family.</text>
</comment>
<keyword evidence="14" id="KW-1185">Reference proteome</keyword>
<dbReference type="PANTHER" id="PTHR43226">
    <property type="entry name" value="XAA-PRO AMINOPEPTIDASE 3"/>
    <property type="match status" value="1"/>
</dbReference>
<organism evidence="13 14">
    <name type="scientific">Hymenobacter rubripertinctus</name>
    <dbReference type="NCBI Taxonomy" id="2029981"/>
    <lineage>
        <taxon>Bacteria</taxon>
        <taxon>Pseudomonadati</taxon>
        <taxon>Bacteroidota</taxon>
        <taxon>Cytophagia</taxon>
        <taxon>Cytophagales</taxon>
        <taxon>Hymenobacteraceae</taxon>
        <taxon>Hymenobacter</taxon>
    </lineage>
</organism>
<keyword evidence="9" id="KW-0464">Manganese</keyword>
<dbReference type="SUPFAM" id="SSF55920">
    <property type="entry name" value="Creatinase/aminopeptidase"/>
    <property type="match status" value="1"/>
</dbReference>
<evidence type="ECO:0000313" key="13">
    <source>
        <dbReference type="EMBL" id="RIY13058.1"/>
    </source>
</evidence>
<keyword evidence="13" id="KW-0031">Aminopeptidase</keyword>
<dbReference type="EC" id="3.4.11.9" evidence="4"/>
<dbReference type="Gene3D" id="3.40.350.10">
    <property type="entry name" value="Creatinase/prolidase N-terminal domain"/>
    <property type="match status" value="1"/>
</dbReference>
<dbReference type="SMART" id="SM01011">
    <property type="entry name" value="AMP_N"/>
    <property type="match status" value="1"/>
</dbReference>
<dbReference type="CDD" id="cd01087">
    <property type="entry name" value="Prolidase"/>
    <property type="match status" value="1"/>
</dbReference>
<dbReference type="EMBL" id="QYCN01000004">
    <property type="protein sequence ID" value="RIY13058.1"/>
    <property type="molecule type" value="Genomic_DNA"/>
</dbReference>
<dbReference type="PANTHER" id="PTHR43226:SF4">
    <property type="entry name" value="XAA-PRO AMINOPEPTIDASE 3"/>
    <property type="match status" value="1"/>
</dbReference>
<dbReference type="PROSITE" id="PS00491">
    <property type="entry name" value="PROLINE_PEPTIDASE"/>
    <property type="match status" value="1"/>
</dbReference>
<reference evidence="13 14" key="1">
    <citation type="submission" date="2019-01" db="EMBL/GenBank/DDBJ databases">
        <title>Hymenobacter humicola sp. nov., isolated from soils in Antarctica.</title>
        <authorList>
            <person name="Sedlacek I."/>
            <person name="Holochova P."/>
            <person name="Kralova S."/>
            <person name="Pantucek R."/>
            <person name="Stankova E."/>
            <person name="Vrbovska V."/>
            <person name="Kristofova L."/>
            <person name="Svec P."/>
            <person name="Busse H.-J."/>
        </authorList>
    </citation>
    <scope>NUCLEOTIDE SEQUENCE [LARGE SCALE GENOMIC DNA]</scope>
    <source>
        <strain evidence="13 14">CCM 8852</strain>
    </source>
</reference>
<evidence type="ECO:0000256" key="11">
    <source>
        <dbReference type="SAM" id="SignalP"/>
    </source>
</evidence>
<gene>
    <name evidence="13" type="ORF">D0T11_04280</name>
</gene>
<evidence type="ECO:0000256" key="6">
    <source>
        <dbReference type="ARBA" id="ARBA00022723"/>
    </source>
</evidence>
<dbReference type="InterPro" id="IPR052433">
    <property type="entry name" value="X-Pro_dipept-like"/>
</dbReference>
<dbReference type="Proteomes" id="UP000284250">
    <property type="component" value="Unassembled WGS sequence"/>
</dbReference>
<keyword evidence="8" id="KW-0482">Metalloprotease</keyword>
<dbReference type="OrthoDB" id="9806388at2"/>
<dbReference type="InterPro" id="IPR007865">
    <property type="entry name" value="Aminopep_P_N"/>
</dbReference>
<feature type="domain" description="Aminopeptidase P N-terminal" evidence="12">
    <location>
        <begin position="32"/>
        <end position="164"/>
    </location>
</feature>